<name>A0A1E5C9C8_9GAMM</name>
<dbReference type="EMBL" id="AJWN02000041">
    <property type="protein sequence ID" value="OEE62085.1"/>
    <property type="molecule type" value="Genomic_DNA"/>
</dbReference>
<evidence type="ECO:0000256" key="5">
    <source>
        <dbReference type="SAM" id="Coils"/>
    </source>
</evidence>
<organism evidence="8 9">
    <name type="scientific">Enterovibrio norvegicus FF-454</name>
    <dbReference type="NCBI Taxonomy" id="1185651"/>
    <lineage>
        <taxon>Bacteria</taxon>
        <taxon>Pseudomonadati</taxon>
        <taxon>Pseudomonadota</taxon>
        <taxon>Gammaproteobacteria</taxon>
        <taxon>Vibrionales</taxon>
        <taxon>Vibrionaceae</taxon>
        <taxon>Enterovibrio</taxon>
    </lineage>
</organism>
<keyword evidence="9" id="KW-1185">Reference proteome</keyword>
<dbReference type="PRINTS" id="PR00039">
    <property type="entry name" value="HTHLYSR"/>
</dbReference>
<comment type="caution">
    <text evidence="8">The sequence shown here is derived from an EMBL/GenBank/DDBJ whole genome shotgun (WGS) entry which is preliminary data.</text>
</comment>
<dbReference type="Pfam" id="PF03466">
    <property type="entry name" value="LysR_substrate"/>
    <property type="match status" value="1"/>
</dbReference>
<keyword evidence="5" id="KW-0175">Coiled coil</keyword>
<evidence type="ECO:0000259" key="7">
    <source>
        <dbReference type="PROSITE" id="PS50931"/>
    </source>
</evidence>
<dbReference type="Gene3D" id="3.40.190.10">
    <property type="entry name" value="Periplasmic binding protein-like II"/>
    <property type="match status" value="1"/>
</dbReference>
<keyword evidence="2" id="KW-0805">Transcription regulation</keyword>
<dbReference type="InterPro" id="IPR036390">
    <property type="entry name" value="WH_DNA-bd_sf"/>
</dbReference>
<dbReference type="Proteomes" id="UP000095039">
    <property type="component" value="Unassembled WGS sequence"/>
</dbReference>
<dbReference type="InterPro" id="IPR005119">
    <property type="entry name" value="LysR_subst-bd"/>
</dbReference>
<sequence>MDFKLLEDLVCLAHSTSFTSAARERFVTQPAFSRRIKALEQWVGAELVNRESQQLELTEQGQAFVVEAEEILNRLYLARDSARALKKNANNEISVAAQNSIVQTLFMQWMQHVEKAVGPVYVRLSSDRLADCIDLFVQGTVDYLLCYTHKELGLGIDPSRFQSAVIGMETLVPVSLAVNAQPKYCLPGTEHEPLPLVAYTHQSLFGKAINQLLDKQPCYLTRRYENPFAHTLKSMVLGGYGVAWLPRSFVKDELMRGELCIAGDESWHVPFEVRLYYRDPDNAFTKSIVRISQKMSCEEGPNENHSNEDDTRGVSANENRLSRPIKSGRRFL</sequence>
<proteinExistence type="inferred from homology"/>
<gene>
    <name evidence="8" type="ORF">A1OK_07850</name>
</gene>
<dbReference type="GO" id="GO:0003700">
    <property type="term" value="F:DNA-binding transcription factor activity"/>
    <property type="evidence" value="ECO:0007669"/>
    <property type="project" value="InterPro"/>
</dbReference>
<protein>
    <submittedName>
        <fullName evidence="8">Transcriptional regulator</fullName>
    </submittedName>
</protein>
<keyword evidence="3" id="KW-0238">DNA-binding</keyword>
<feature type="region of interest" description="Disordered" evidence="6">
    <location>
        <begin position="296"/>
        <end position="320"/>
    </location>
</feature>
<comment type="similarity">
    <text evidence="1">Belongs to the LysR transcriptional regulatory family.</text>
</comment>
<evidence type="ECO:0000313" key="9">
    <source>
        <dbReference type="Proteomes" id="UP000095039"/>
    </source>
</evidence>
<evidence type="ECO:0000256" key="1">
    <source>
        <dbReference type="ARBA" id="ARBA00009437"/>
    </source>
</evidence>
<evidence type="ECO:0000256" key="6">
    <source>
        <dbReference type="SAM" id="MobiDB-lite"/>
    </source>
</evidence>
<reference evidence="8 9" key="1">
    <citation type="journal article" date="2012" name="Science">
        <title>Ecological populations of bacteria act as socially cohesive units of antibiotic production and resistance.</title>
        <authorList>
            <person name="Cordero O.X."/>
            <person name="Wildschutte H."/>
            <person name="Kirkup B."/>
            <person name="Proehl S."/>
            <person name="Ngo L."/>
            <person name="Hussain F."/>
            <person name="Le Roux F."/>
            <person name="Mincer T."/>
            <person name="Polz M.F."/>
        </authorList>
    </citation>
    <scope>NUCLEOTIDE SEQUENCE [LARGE SCALE GENOMIC DNA]</scope>
    <source>
        <strain evidence="8 9">FF-454</strain>
    </source>
</reference>
<evidence type="ECO:0000313" key="8">
    <source>
        <dbReference type="EMBL" id="OEE62085.1"/>
    </source>
</evidence>
<dbReference type="Pfam" id="PF00126">
    <property type="entry name" value="HTH_1"/>
    <property type="match status" value="1"/>
</dbReference>
<evidence type="ECO:0000256" key="2">
    <source>
        <dbReference type="ARBA" id="ARBA00023015"/>
    </source>
</evidence>
<dbReference type="RefSeq" id="WP_016961479.1">
    <property type="nucleotide sequence ID" value="NZ_AJWN02000041.1"/>
</dbReference>
<dbReference type="SUPFAM" id="SSF53850">
    <property type="entry name" value="Periplasmic binding protein-like II"/>
    <property type="match status" value="1"/>
</dbReference>
<dbReference type="PROSITE" id="PS50931">
    <property type="entry name" value="HTH_LYSR"/>
    <property type="match status" value="1"/>
</dbReference>
<dbReference type="Gene3D" id="1.10.10.10">
    <property type="entry name" value="Winged helix-like DNA-binding domain superfamily/Winged helix DNA-binding domain"/>
    <property type="match status" value="1"/>
</dbReference>
<accession>A0A1E5C9C8</accession>
<dbReference type="InterPro" id="IPR036388">
    <property type="entry name" value="WH-like_DNA-bd_sf"/>
</dbReference>
<dbReference type="GO" id="GO:0000976">
    <property type="term" value="F:transcription cis-regulatory region binding"/>
    <property type="evidence" value="ECO:0007669"/>
    <property type="project" value="TreeGrafter"/>
</dbReference>
<dbReference type="AlphaFoldDB" id="A0A1E5C9C8"/>
<evidence type="ECO:0000256" key="4">
    <source>
        <dbReference type="ARBA" id="ARBA00023163"/>
    </source>
</evidence>
<dbReference type="SUPFAM" id="SSF46785">
    <property type="entry name" value="Winged helix' DNA-binding domain"/>
    <property type="match status" value="1"/>
</dbReference>
<feature type="coiled-coil region" evidence="5">
    <location>
        <begin position="72"/>
        <end position="99"/>
    </location>
</feature>
<dbReference type="InterPro" id="IPR000847">
    <property type="entry name" value="LysR_HTH_N"/>
</dbReference>
<feature type="domain" description="HTH lysR-type" evidence="7">
    <location>
        <begin position="1"/>
        <end position="58"/>
    </location>
</feature>
<evidence type="ECO:0000256" key="3">
    <source>
        <dbReference type="ARBA" id="ARBA00023125"/>
    </source>
</evidence>
<dbReference type="PANTHER" id="PTHR30126">
    <property type="entry name" value="HTH-TYPE TRANSCRIPTIONAL REGULATOR"/>
    <property type="match status" value="1"/>
</dbReference>
<keyword evidence="4" id="KW-0804">Transcription</keyword>
<dbReference type="PANTHER" id="PTHR30126:SF2">
    <property type="entry name" value="HTH-TYPE TRANSCRIPTIONAL REGULATOR YJIE"/>
    <property type="match status" value="1"/>
</dbReference>